<evidence type="ECO:0000256" key="5">
    <source>
        <dbReference type="ARBA" id="ARBA00022737"/>
    </source>
</evidence>
<dbReference type="PROSITE" id="PS00018">
    <property type="entry name" value="EF_HAND_1"/>
    <property type="match status" value="1"/>
</dbReference>
<dbReference type="InterPro" id="IPR002048">
    <property type="entry name" value="EF_hand_dom"/>
</dbReference>
<dbReference type="Pfam" id="PF02893">
    <property type="entry name" value="GRAM"/>
    <property type="match status" value="2"/>
</dbReference>
<dbReference type="InterPro" id="IPR035969">
    <property type="entry name" value="Rab-GAP_TBC_sf"/>
</dbReference>
<evidence type="ECO:0000256" key="6">
    <source>
        <dbReference type="ARBA" id="ARBA00022837"/>
    </source>
</evidence>
<feature type="compositionally biased region" description="Low complexity" evidence="8">
    <location>
        <begin position="1016"/>
        <end position="1036"/>
    </location>
</feature>
<dbReference type="PANTHER" id="PTHR47666">
    <property type="entry name" value="PROTEIN VASCULAR ASSOCIATED DEATH 1, CHLOROPLASTIC"/>
    <property type="match status" value="1"/>
</dbReference>
<dbReference type="Gene3D" id="2.30.29.30">
    <property type="entry name" value="Pleckstrin-homology domain (PH domain)/Phosphotyrosine-binding domain (PTB)"/>
    <property type="match status" value="2"/>
</dbReference>
<dbReference type="InterPro" id="IPR011993">
    <property type="entry name" value="PH-like_dom_sf"/>
</dbReference>
<dbReference type="GO" id="GO:0005829">
    <property type="term" value="C:cytosol"/>
    <property type="evidence" value="ECO:0007669"/>
    <property type="project" value="UniProtKB-SubCell"/>
</dbReference>
<evidence type="ECO:0000256" key="4">
    <source>
        <dbReference type="ARBA" id="ARBA00022723"/>
    </source>
</evidence>
<dbReference type="PANTHER" id="PTHR47666:SF4">
    <property type="entry name" value="TBC1 DOMAIN FAMILY MEMBER 8B"/>
    <property type="match status" value="1"/>
</dbReference>
<evidence type="ECO:0000256" key="7">
    <source>
        <dbReference type="ARBA" id="ARBA00067411"/>
    </source>
</evidence>
<dbReference type="AlphaFoldDB" id="A0A8C1ALU9"/>
<reference evidence="11" key="2">
    <citation type="submission" date="2025-09" db="UniProtKB">
        <authorList>
            <consortium name="Ensembl"/>
        </authorList>
    </citation>
    <scope>IDENTIFICATION</scope>
</reference>
<dbReference type="FunFam" id="1.10.238.10:FF:000119">
    <property type="entry name" value="TBC1 domain family member 9"/>
    <property type="match status" value="1"/>
</dbReference>
<evidence type="ECO:0000259" key="10">
    <source>
        <dbReference type="PROSITE" id="PS50222"/>
    </source>
</evidence>
<dbReference type="FunFam" id="2.30.29.30:FF:000013">
    <property type="entry name" value="Putative TBC1 domain family member 8B"/>
    <property type="match status" value="1"/>
</dbReference>
<dbReference type="Pfam" id="PF00566">
    <property type="entry name" value="RabGAP-TBC"/>
    <property type="match status" value="1"/>
</dbReference>
<feature type="region of interest" description="Disordered" evidence="8">
    <location>
        <begin position="980"/>
        <end position="1053"/>
    </location>
</feature>
<dbReference type="InterPro" id="IPR000195">
    <property type="entry name" value="Rab-GAP-TBC_dom"/>
</dbReference>
<evidence type="ECO:0000256" key="3">
    <source>
        <dbReference type="ARBA" id="ARBA00022490"/>
    </source>
</evidence>
<feature type="compositionally biased region" description="Polar residues" evidence="8">
    <location>
        <begin position="983"/>
        <end position="1015"/>
    </location>
</feature>
<keyword evidence="2" id="KW-0343">GTPase activation</keyword>
<evidence type="ECO:0000259" key="9">
    <source>
        <dbReference type="PROSITE" id="PS50086"/>
    </source>
</evidence>
<dbReference type="Proteomes" id="UP001108240">
    <property type="component" value="Unplaced"/>
</dbReference>
<reference evidence="11" key="1">
    <citation type="submission" date="2025-08" db="UniProtKB">
        <authorList>
            <consortium name="Ensembl"/>
        </authorList>
    </citation>
    <scope>IDENTIFICATION</scope>
</reference>
<keyword evidence="3" id="KW-0963">Cytoplasm</keyword>
<dbReference type="SMART" id="SM00054">
    <property type="entry name" value="EFh"/>
    <property type="match status" value="1"/>
</dbReference>
<dbReference type="FunFam" id="1.10.8.270:FF:000002">
    <property type="entry name" value="TBC1 domain family member 9B"/>
    <property type="match status" value="1"/>
</dbReference>
<dbReference type="InterPro" id="IPR004182">
    <property type="entry name" value="GRAM"/>
</dbReference>
<dbReference type="CDD" id="cd13352">
    <property type="entry name" value="PH-GRAM2_TBC1D8B"/>
    <property type="match status" value="1"/>
</dbReference>
<dbReference type="InterPro" id="IPR036015">
    <property type="entry name" value="TBC1D8B_PH-GRAM2"/>
</dbReference>
<dbReference type="FunFam" id="2.30.29.30:FF:000185">
    <property type="entry name" value="TBC1 domain family member 8B"/>
    <property type="match status" value="1"/>
</dbReference>
<dbReference type="FunFam" id="1.10.472.80:FF:000023">
    <property type="entry name" value="TBC1 domain family member 8B"/>
    <property type="match status" value="1"/>
</dbReference>
<name>A0A8C1ALU9_CYPCA</name>
<organism evidence="11 12">
    <name type="scientific">Cyprinus carpio carpio</name>
    <dbReference type="NCBI Taxonomy" id="630221"/>
    <lineage>
        <taxon>Eukaryota</taxon>
        <taxon>Metazoa</taxon>
        <taxon>Chordata</taxon>
        <taxon>Craniata</taxon>
        <taxon>Vertebrata</taxon>
        <taxon>Euteleostomi</taxon>
        <taxon>Actinopterygii</taxon>
        <taxon>Neopterygii</taxon>
        <taxon>Teleostei</taxon>
        <taxon>Ostariophysi</taxon>
        <taxon>Cypriniformes</taxon>
        <taxon>Cyprinidae</taxon>
        <taxon>Cyprininae</taxon>
        <taxon>Cyprinus</taxon>
    </lineage>
</organism>
<dbReference type="GeneTree" id="ENSGT00940000159451"/>
<dbReference type="PROSITE" id="PS50086">
    <property type="entry name" value="TBC_RABGAP"/>
    <property type="match status" value="1"/>
</dbReference>
<dbReference type="InterPro" id="IPR036012">
    <property type="entry name" value="TBC1D8B_PH-GRAM1"/>
</dbReference>
<dbReference type="Gene3D" id="1.10.472.80">
    <property type="entry name" value="Ypt/Rab-GAP domain of gyp1p, domain 3"/>
    <property type="match status" value="1"/>
</dbReference>
<protein>
    <recommendedName>
        <fullName evidence="7">TBC1 domain family member 8B</fullName>
    </recommendedName>
</protein>
<dbReference type="Gene3D" id="1.10.8.270">
    <property type="entry name" value="putative rabgap domain of human tbc1 domain family member 14 like domains"/>
    <property type="match status" value="1"/>
</dbReference>
<evidence type="ECO:0000313" key="12">
    <source>
        <dbReference type="Proteomes" id="UP001108240"/>
    </source>
</evidence>
<dbReference type="CDD" id="cd13350">
    <property type="entry name" value="PH-GRAM1_TBC1D8B"/>
    <property type="match status" value="1"/>
</dbReference>
<dbReference type="InterPro" id="IPR011992">
    <property type="entry name" value="EF-hand-dom_pair"/>
</dbReference>
<accession>A0A8C1ALU9</accession>
<evidence type="ECO:0000256" key="1">
    <source>
        <dbReference type="ARBA" id="ARBA00004514"/>
    </source>
</evidence>
<dbReference type="InterPro" id="IPR018247">
    <property type="entry name" value="EF_Hand_1_Ca_BS"/>
</dbReference>
<keyword evidence="6" id="KW-0106">Calcium</keyword>
<dbReference type="Gene3D" id="1.10.238.10">
    <property type="entry name" value="EF-hand"/>
    <property type="match status" value="1"/>
</dbReference>
<dbReference type="SMART" id="SM00164">
    <property type="entry name" value="TBC"/>
    <property type="match status" value="1"/>
</dbReference>
<sequence length="1101" mass="125897">MWLRPEEVLLKNALKLWVTEKSNDYFVLQRRRGYGEDSGGLTGLLVGTLDTVLDSTAKVAPFRILHQTPDSQVYWSVACGASLEEISQHWDWLQQNIIRTLSVFDSGEDITSFVQGKIRGLIAEEGKSAGDEEDPERFREAVLRFERLFGLPQREKLVTYFSCSYWRGRVPNQGWIYLSTNFLCFYSYMLGNEVKLMYPWDEVSRLERTSSVLLAESIRVCVRGEDHYFSMLLRLQQTYLIMQQLAEYAIVRFFDKETFNAEHPLANPLHIMQKALEIHARNQSFRSFFRLPQEENLCEVHESFLWVPFSHVNTLGKICVSENYLCFASQDGSQCHLIIPLWEVFSVELPDRGSRALTVCLRGKRALRFSEVRDFERLAATIRRKCGTAGSPQHYISNPDEEGVMVGQSQAVSTEALMNVFHPHDAENLDPKMLKERMKEQSWQIHFAEYGRGSGMFCTKKTRDLIVRGVPETLRGELWMLFSGAVHDMTSHPGYYGRLLEECMGSSSLACDEIERDLHRSLPEHPAFQSDTGISALRRVLTAYAHRNPKIGYCQAMNILTSVLLLYAKEEEAFWLLVAVCERMLPDYFNRRIIGALVDQAVFEELIREHLTQLTEHMTDLSFFSSVSLSWFLTLFISVLPIESAVNVVDCFFYDGIKAILQLGLAVLDYNMDNLLCCHDDAEAVTVLNRFFDSVTNKDSPLPATVQQASATANDKSIQKVDISDLIKESYEKYGNIRTEEVENMRKRNKLYVIQTLEDTTKQNVLRVVAQDVKFSAAQLDELYMLFKRQHFVSCYWSVCSPALQNHDPSLPYLDQYQLDQSQFSSLFNLLQPWTTHTHVRSLARSAFRLLDANGDGLVNFKEFICGLDILYNRSFTEKLKFLFKLHIQPDSAEDGVIRKCPERGRAKVDLQEYLKQWQEDLQRREENIKDLPRINQVQFIGLTKTLYGVFHGTEEEESLYRAVARVTSLLLRMEEVGRKLQESSLQKTPQTTPTSDQPESPASPQETAPSHSDITPTSTSRPSTPTSSPTGTSSPVLDTPTDTPSSPSAVRDGDWSFSFEQILASLLNEPSVVRFFERAVDTDSLIAHACKNQLKVAHFK</sequence>
<dbReference type="GO" id="GO:0005096">
    <property type="term" value="F:GTPase activator activity"/>
    <property type="evidence" value="ECO:0007669"/>
    <property type="project" value="UniProtKB-KW"/>
</dbReference>
<dbReference type="SMART" id="SM00568">
    <property type="entry name" value="GRAM"/>
    <property type="match status" value="2"/>
</dbReference>
<dbReference type="GO" id="GO:0005509">
    <property type="term" value="F:calcium ion binding"/>
    <property type="evidence" value="ECO:0007669"/>
    <property type="project" value="InterPro"/>
</dbReference>
<dbReference type="GO" id="GO:0003094">
    <property type="term" value="P:glomerular filtration"/>
    <property type="evidence" value="ECO:0007669"/>
    <property type="project" value="UniProtKB-ARBA"/>
</dbReference>
<dbReference type="Ensembl" id="ENSCCRT00000021253.2">
    <property type="protein sequence ID" value="ENSCCRP00000019537.2"/>
    <property type="gene ID" value="ENSCCRG00000010644.2"/>
</dbReference>
<dbReference type="PROSITE" id="PS50222">
    <property type="entry name" value="EF_HAND_2"/>
    <property type="match status" value="1"/>
</dbReference>
<evidence type="ECO:0000313" key="11">
    <source>
        <dbReference type="Ensembl" id="ENSCCRP00000019537.2"/>
    </source>
</evidence>
<proteinExistence type="predicted"/>
<keyword evidence="5" id="KW-0677">Repeat</keyword>
<dbReference type="SUPFAM" id="SSF47473">
    <property type="entry name" value="EF-hand"/>
    <property type="match status" value="1"/>
</dbReference>
<dbReference type="SUPFAM" id="SSF47923">
    <property type="entry name" value="Ypt/Rab-GAP domain of gyp1p"/>
    <property type="match status" value="2"/>
</dbReference>
<evidence type="ECO:0000256" key="2">
    <source>
        <dbReference type="ARBA" id="ARBA00022468"/>
    </source>
</evidence>
<feature type="domain" description="Rab-GAP TBC" evidence="9">
    <location>
        <begin position="469"/>
        <end position="656"/>
    </location>
</feature>
<comment type="subcellular location">
    <subcellularLocation>
        <location evidence="1">Cytoplasm</location>
        <location evidence="1">Cytosol</location>
    </subcellularLocation>
</comment>
<keyword evidence="12" id="KW-1185">Reference proteome</keyword>
<keyword evidence="4" id="KW-0479">Metal-binding</keyword>
<evidence type="ECO:0000256" key="8">
    <source>
        <dbReference type="SAM" id="MobiDB-lite"/>
    </source>
</evidence>
<feature type="domain" description="EF-hand" evidence="10">
    <location>
        <begin position="839"/>
        <end position="874"/>
    </location>
</feature>